<proteinExistence type="inferred from homology"/>
<name>A0AAD4R104_9BILA</name>
<evidence type="ECO:0000256" key="2">
    <source>
        <dbReference type="ARBA" id="ARBA00022487"/>
    </source>
</evidence>
<organism evidence="7 8">
    <name type="scientific">Ditylenchus destructor</name>
    <dbReference type="NCBI Taxonomy" id="166010"/>
    <lineage>
        <taxon>Eukaryota</taxon>
        <taxon>Metazoa</taxon>
        <taxon>Ecdysozoa</taxon>
        <taxon>Nematoda</taxon>
        <taxon>Chromadorea</taxon>
        <taxon>Rhabditida</taxon>
        <taxon>Tylenchina</taxon>
        <taxon>Tylenchomorpha</taxon>
        <taxon>Sphaerularioidea</taxon>
        <taxon>Anguinidae</taxon>
        <taxon>Anguininae</taxon>
        <taxon>Ditylenchus</taxon>
    </lineage>
</organism>
<keyword evidence="5" id="KW-1133">Transmembrane helix</keyword>
<evidence type="ECO:0000313" key="8">
    <source>
        <dbReference type="Proteomes" id="UP001201812"/>
    </source>
</evidence>
<dbReference type="Gene3D" id="3.40.50.1820">
    <property type="entry name" value="alpha/beta hydrolase"/>
    <property type="match status" value="1"/>
</dbReference>
<sequence>MRLIYQNPYSVQLPFTHSVACSLIYVFNVVFAIVCAVSENKDTLRPTSIVQTRYGAIHGFTDFATDSEEVDVFFGIPFAQPPVDELRFEKPVAPHKWKGILYNRKPKSACIPVARPDDWNEEKYSEDCLYLNIFTPHQKPTDGSLLPVLFIIHGGGYVVGSAKQYSDYQEIGRKYVLQGIVVVTIQYRLSVTGFASGGDLTFPGNYGLWDQLAALKFVRENIKEFGGDPKRVTLFGFSAGGSSVSSLGLSPHSRDYFKQAVQMSGSVFSAKSANERVVNETKILGINLGCEDLDDSVELKACLKSKTVQEIFDAVEKMGPARTDDINFLKFGPRMDGVFFPRDFPELISESPPKPTVMGFTPMESLCFTLLPNRNSSMAAYAIPWKEFNEYGEDNFQRFVRMIASEAHFGAKDAIKVQSEIMAYYLGGGGSQLSRNSTFYLKQYTQLLTDIQYIVPIIWESRIKAAFKWPVFLYLNTYFNEKNPSTREILWPQATPEIPMRYLFIKENRPEVHDMLMFDKLKFWLTLVEKYTRYNIIRGSFHLEPPHDEL</sequence>
<keyword evidence="2" id="KW-0719">Serine esterase</keyword>
<feature type="domain" description="Carboxylesterase type B" evidence="6">
    <location>
        <begin position="48"/>
        <end position="485"/>
    </location>
</feature>
<reference evidence="7" key="1">
    <citation type="submission" date="2022-01" db="EMBL/GenBank/DDBJ databases">
        <title>Genome Sequence Resource for Two Populations of Ditylenchus destructor, the Migratory Endoparasitic Phytonematode.</title>
        <authorList>
            <person name="Zhang H."/>
            <person name="Lin R."/>
            <person name="Xie B."/>
        </authorList>
    </citation>
    <scope>NUCLEOTIDE SEQUENCE</scope>
    <source>
        <strain evidence="7">BazhouSP</strain>
    </source>
</reference>
<evidence type="ECO:0000256" key="5">
    <source>
        <dbReference type="SAM" id="Phobius"/>
    </source>
</evidence>
<evidence type="ECO:0000256" key="1">
    <source>
        <dbReference type="ARBA" id="ARBA00005964"/>
    </source>
</evidence>
<gene>
    <name evidence="7" type="ORF">DdX_15257</name>
</gene>
<comment type="caution">
    <text evidence="7">The sequence shown here is derived from an EMBL/GenBank/DDBJ whole genome shotgun (WGS) entry which is preliminary data.</text>
</comment>
<dbReference type="InterPro" id="IPR029058">
    <property type="entry name" value="AB_hydrolase_fold"/>
</dbReference>
<feature type="transmembrane region" description="Helical" evidence="5">
    <location>
        <begin position="15"/>
        <end position="37"/>
    </location>
</feature>
<evidence type="ECO:0000313" key="7">
    <source>
        <dbReference type="EMBL" id="KAI1702829.1"/>
    </source>
</evidence>
<dbReference type="InterPro" id="IPR019826">
    <property type="entry name" value="Carboxylesterase_B_AS"/>
</dbReference>
<comment type="similarity">
    <text evidence="1 4">Belongs to the type-B carboxylesterase/lipase family.</text>
</comment>
<dbReference type="InterPro" id="IPR019819">
    <property type="entry name" value="Carboxylesterase_B_CS"/>
</dbReference>
<protein>
    <recommendedName>
        <fullName evidence="4">Carboxylic ester hydrolase</fullName>
        <ecNumber evidence="4">3.1.1.-</ecNumber>
    </recommendedName>
</protein>
<keyword evidence="5" id="KW-0472">Membrane</keyword>
<dbReference type="EC" id="3.1.1.-" evidence="4"/>
<keyword evidence="5" id="KW-0812">Transmembrane</keyword>
<evidence type="ECO:0000259" key="6">
    <source>
        <dbReference type="Pfam" id="PF00135"/>
    </source>
</evidence>
<evidence type="ECO:0000256" key="4">
    <source>
        <dbReference type="RuleBase" id="RU361235"/>
    </source>
</evidence>
<dbReference type="SUPFAM" id="SSF53474">
    <property type="entry name" value="alpha/beta-Hydrolases"/>
    <property type="match status" value="1"/>
</dbReference>
<dbReference type="AlphaFoldDB" id="A0AAD4R104"/>
<dbReference type="PANTHER" id="PTHR11559">
    <property type="entry name" value="CARBOXYLESTERASE"/>
    <property type="match status" value="1"/>
</dbReference>
<dbReference type="GO" id="GO:0052689">
    <property type="term" value="F:carboxylic ester hydrolase activity"/>
    <property type="evidence" value="ECO:0007669"/>
    <property type="project" value="UniProtKB-KW"/>
</dbReference>
<dbReference type="InterPro" id="IPR002018">
    <property type="entry name" value="CarbesteraseB"/>
</dbReference>
<dbReference type="InterPro" id="IPR050309">
    <property type="entry name" value="Type-B_Carboxylest/Lipase"/>
</dbReference>
<evidence type="ECO:0000256" key="3">
    <source>
        <dbReference type="ARBA" id="ARBA00022801"/>
    </source>
</evidence>
<dbReference type="Pfam" id="PF00135">
    <property type="entry name" value="COesterase"/>
    <property type="match status" value="1"/>
</dbReference>
<dbReference type="PROSITE" id="PS00122">
    <property type="entry name" value="CARBOXYLESTERASE_B_1"/>
    <property type="match status" value="1"/>
</dbReference>
<keyword evidence="3 4" id="KW-0378">Hydrolase</keyword>
<accession>A0AAD4R104</accession>
<keyword evidence="8" id="KW-1185">Reference proteome</keyword>
<dbReference type="EMBL" id="JAKKPZ010000092">
    <property type="protein sequence ID" value="KAI1702829.1"/>
    <property type="molecule type" value="Genomic_DNA"/>
</dbReference>
<dbReference type="Proteomes" id="UP001201812">
    <property type="component" value="Unassembled WGS sequence"/>
</dbReference>
<dbReference type="PROSITE" id="PS00941">
    <property type="entry name" value="CARBOXYLESTERASE_B_2"/>
    <property type="match status" value="1"/>
</dbReference>